<keyword evidence="1" id="KW-1133">Transmembrane helix</keyword>
<proteinExistence type="predicted"/>
<keyword evidence="1" id="KW-0472">Membrane</keyword>
<dbReference type="InterPro" id="IPR055997">
    <property type="entry name" value="DUF7575"/>
</dbReference>
<dbReference type="Proteomes" id="UP000011626">
    <property type="component" value="Unassembled WGS sequence"/>
</dbReference>
<reference evidence="3 4" key="1">
    <citation type="journal article" date="2014" name="PLoS Genet.">
        <title>Phylogenetically driven sequencing of extremely halophilic archaea reveals strategies for static and dynamic osmo-response.</title>
        <authorList>
            <person name="Becker E.A."/>
            <person name="Seitzer P.M."/>
            <person name="Tritt A."/>
            <person name="Larsen D."/>
            <person name="Krusor M."/>
            <person name="Yao A.I."/>
            <person name="Wu D."/>
            <person name="Madern D."/>
            <person name="Eisen J.A."/>
            <person name="Darling A.E."/>
            <person name="Facciotti M.T."/>
        </authorList>
    </citation>
    <scope>NUCLEOTIDE SEQUENCE [LARGE SCALE GENOMIC DNA]</scope>
    <source>
        <strain evidence="3 4">2-9-1</strain>
    </source>
</reference>
<dbReference type="STRING" id="797114.C475_16281"/>
<dbReference type="EMBL" id="AOIU01000035">
    <property type="protein sequence ID" value="ELZ22676.1"/>
    <property type="molecule type" value="Genomic_DNA"/>
</dbReference>
<feature type="domain" description="DUF7575" evidence="2">
    <location>
        <begin position="91"/>
        <end position="116"/>
    </location>
</feature>
<evidence type="ECO:0000313" key="4">
    <source>
        <dbReference type="Proteomes" id="UP000011626"/>
    </source>
</evidence>
<keyword evidence="4" id="KW-1185">Reference proteome</keyword>
<gene>
    <name evidence="3" type="ORF">C475_16281</name>
</gene>
<dbReference type="AlphaFoldDB" id="M0CHG2"/>
<sequence length="135" mass="13992">MVAALLGTVAAGLGHIYLRRWARAVGWAAVGYAAVVLFVPEPAVTAVASGGAVDPLALTPVVVVAALSALDAYRIALFDRRAPAGSTETADRAECPACGRPIDLELDFCHWCTTEFGDLRVVAPQEGDGSEGGQR</sequence>
<feature type="transmembrane region" description="Helical" evidence="1">
    <location>
        <begin position="52"/>
        <end position="73"/>
    </location>
</feature>
<evidence type="ECO:0000313" key="3">
    <source>
        <dbReference type="EMBL" id="ELZ22676.1"/>
    </source>
</evidence>
<feature type="transmembrane region" description="Helical" evidence="1">
    <location>
        <begin position="21"/>
        <end position="40"/>
    </location>
</feature>
<organism evidence="3 4">
    <name type="scientific">Halosimplex carlsbadense 2-9-1</name>
    <dbReference type="NCBI Taxonomy" id="797114"/>
    <lineage>
        <taxon>Archaea</taxon>
        <taxon>Methanobacteriati</taxon>
        <taxon>Methanobacteriota</taxon>
        <taxon>Stenosarchaea group</taxon>
        <taxon>Halobacteria</taxon>
        <taxon>Halobacteriales</taxon>
        <taxon>Haloarculaceae</taxon>
        <taxon>Halosimplex</taxon>
    </lineage>
</organism>
<name>M0CHG2_9EURY</name>
<protein>
    <recommendedName>
        <fullName evidence="2">DUF7575 domain-containing protein</fullName>
    </recommendedName>
</protein>
<evidence type="ECO:0000259" key="2">
    <source>
        <dbReference type="Pfam" id="PF24460"/>
    </source>
</evidence>
<dbReference type="eggNOG" id="arCOG03295">
    <property type="taxonomic scope" value="Archaea"/>
</dbReference>
<evidence type="ECO:0000256" key="1">
    <source>
        <dbReference type="SAM" id="Phobius"/>
    </source>
</evidence>
<comment type="caution">
    <text evidence="3">The sequence shown here is derived from an EMBL/GenBank/DDBJ whole genome shotgun (WGS) entry which is preliminary data.</text>
</comment>
<accession>M0CHG2</accession>
<keyword evidence="1" id="KW-0812">Transmembrane</keyword>
<dbReference type="Pfam" id="PF24460">
    <property type="entry name" value="DUF7575"/>
    <property type="match status" value="1"/>
</dbReference>